<dbReference type="AlphaFoldDB" id="A0A9P7W3W9"/>
<evidence type="ECO:0000313" key="1">
    <source>
        <dbReference type="EMBL" id="KAG7451707.1"/>
    </source>
</evidence>
<keyword evidence="2" id="KW-1185">Reference proteome</keyword>
<organism evidence="1 2">
    <name type="scientific">Guyanagaster necrorhizus</name>
    <dbReference type="NCBI Taxonomy" id="856835"/>
    <lineage>
        <taxon>Eukaryota</taxon>
        <taxon>Fungi</taxon>
        <taxon>Dikarya</taxon>
        <taxon>Basidiomycota</taxon>
        <taxon>Agaricomycotina</taxon>
        <taxon>Agaricomycetes</taxon>
        <taxon>Agaricomycetidae</taxon>
        <taxon>Agaricales</taxon>
        <taxon>Marasmiineae</taxon>
        <taxon>Physalacriaceae</taxon>
        <taxon>Guyanagaster</taxon>
    </lineage>
</organism>
<comment type="caution">
    <text evidence="1">The sequence shown here is derived from an EMBL/GenBank/DDBJ whole genome shotgun (WGS) entry which is preliminary data.</text>
</comment>
<proteinExistence type="predicted"/>
<dbReference type="GeneID" id="66102577"/>
<name>A0A9P7W3W9_9AGAR</name>
<dbReference type="EMBL" id="MU250524">
    <property type="protein sequence ID" value="KAG7451707.1"/>
    <property type="molecule type" value="Genomic_DNA"/>
</dbReference>
<gene>
    <name evidence="1" type="ORF">BT62DRAFT_262138</name>
</gene>
<protein>
    <submittedName>
        <fullName evidence="1">Uncharacterized protein</fullName>
    </submittedName>
</protein>
<accession>A0A9P7W3W9</accession>
<evidence type="ECO:0000313" key="2">
    <source>
        <dbReference type="Proteomes" id="UP000812287"/>
    </source>
</evidence>
<reference evidence="1" key="1">
    <citation type="submission" date="2020-11" db="EMBL/GenBank/DDBJ databases">
        <title>Adaptations for nitrogen fixation in a non-lichenized fungal sporocarp promotes dispersal by wood-feeding termites.</title>
        <authorList>
            <consortium name="DOE Joint Genome Institute"/>
            <person name="Koch R.A."/>
            <person name="Yoon G."/>
            <person name="Arayal U."/>
            <person name="Lail K."/>
            <person name="Amirebrahimi M."/>
            <person name="Labutti K."/>
            <person name="Lipzen A."/>
            <person name="Riley R."/>
            <person name="Barry K."/>
            <person name="Henrissat B."/>
            <person name="Grigoriev I.V."/>
            <person name="Herr J.R."/>
            <person name="Aime M.C."/>
        </authorList>
    </citation>
    <scope>NUCLEOTIDE SEQUENCE</scope>
    <source>
        <strain evidence="1">MCA 3950</strain>
    </source>
</reference>
<dbReference type="RefSeq" id="XP_043045207.1">
    <property type="nucleotide sequence ID" value="XM_043180281.1"/>
</dbReference>
<sequence>MRSEMLVFMIYIIPPLGAYDMDSIQMLVAFGARYLHFRGPSLDDQCIGRGTSHVCASGEESDLFPFNDPTLPLCLEPKYSSGLTFRFSAAMSL</sequence>
<dbReference type="Proteomes" id="UP000812287">
    <property type="component" value="Unassembled WGS sequence"/>
</dbReference>